<gene>
    <name evidence="2" type="ORF">NDU88_006258</name>
</gene>
<name>A0AAV7SP08_PLEWA</name>
<feature type="compositionally biased region" description="Acidic residues" evidence="1">
    <location>
        <begin position="270"/>
        <end position="296"/>
    </location>
</feature>
<accession>A0AAV7SP08</accession>
<proteinExistence type="predicted"/>
<evidence type="ECO:0000313" key="2">
    <source>
        <dbReference type="EMBL" id="KAJ1165841.1"/>
    </source>
</evidence>
<feature type="compositionally biased region" description="Basic and acidic residues" evidence="1">
    <location>
        <begin position="347"/>
        <end position="360"/>
    </location>
</feature>
<feature type="region of interest" description="Disordered" evidence="1">
    <location>
        <begin position="1"/>
        <end position="25"/>
    </location>
</feature>
<sequence>MPQDARERSSRSLRADRNAEKSGNACSEDCLSAELTLRTSRLSFQIFTMNVKGAGKSKSRKKEGAEKECGKMKIMQEKEASHYQKVSDIFRSKKIWFLSTSFSTGATKHTVGGQRTEIGSEAIVKEAALESMEGSIESESDKDSEEKCQKLIGFPIVESLSELRMQLLITMDAWSCFDPSRKWTDHHNECNEAVVVLNPDSADEAVRATRTGCSRLSVNPAHDASEWRLPRGVRGENDGLPCYLGNGDAGTSLGNPDIRVPYRTKREDGLTEEENTDDEEDTETTEEEEKEEATEDEERKANDDARRNGNRVVPTEAADQRGTEGNGDIREDRHAPGGTWLTKVRSFLKDSILKKRESCGRRGKGGTVREEGGEKLGGNGEETRGNKREGYIN</sequence>
<feature type="compositionally biased region" description="Basic and acidic residues" evidence="1">
    <location>
        <begin position="381"/>
        <end position="393"/>
    </location>
</feature>
<feature type="compositionally biased region" description="Basic and acidic residues" evidence="1">
    <location>
        <begin position="1"/>
        <end position="20"/>
    </location>
</feature>
<evidence type="ECO:0000256" key="1">
    <source>
        <dbReference type="SAM" id="MobiDB-lite"/>
    </source>
</evidence>
<protein>
    <submittedName>
        <fullName evidence="2">Uncharacterized protein</fullName>
    </submittedName>
</protein>
<dbReference type="EMBL" id="JANPWB010000008">
    <property type="protein sequence ID" value="KAJ1165841.1"/>
    <property type="molecule type" value="Genomic_DNA"/>
</dbReference>
<feature type="compositionally biased region" description="Basic and acidic residues" evidence="1">
    <location>
        <begin position="297"/>
        <end position="307"/>
    </location>
</feature>
<feature type="region of interest" description="Disordered" evidence="1">
    <location>
        <begin position="246"/>
        <end position="393"/>
    </location>
</feature>
<organism evidence="2 3">
    <name type="scientific">Pleurodeles waltl</name>
    <name type="common">Iberian ribbed newt</name>
    <dbReference type="NCBI Taxonomy" id="8319"/>
    <lineage>
        <taxon>Eukaryota</taxon>
        <taxon>Metazoa</taxon>
        <taxon>Chordata</taxon>
        <taxon>Craniata</taxon>
        <taxon>Vertebrata</taxon>
        <taxon>Euteleostomi</taxon>
        <taxon>Amphibia</taxon>
        <taxon>Batrachia</taxon>
        <taxon>Caudata</taxon>
        <taxon>Salamandroidea</taxon>
        <taxon>Salamandridae</taxon>
        <taxon>Pleurodelinae</taxon>
        <taxon>Pleurodeles</taxon>
    </lineage>
</organism>
<dbReference type="AlphaFoldDB" id="A0AAV7SP08"/>
<evidence type="ECO:0000313" key="3">
    <source>
        <dbReference type="Proteomes" id="UP001066276"/>
    </source>
</evidence>
<keyword evidence="3" id="KW-1185">Reference proteome</keyword>
<feature type="compositionally biased region" description="Basic and acidic residues" evidence="1">
    <location>
        <begin position="318"/>
        <end position="335"/>
    </location>
</feature>
<reference evidence="2" key="1">
    <citation type="journal article" date="2022" name="bioRxiv">
        <title>Sequencing and chromosome-scale assembly of the giantPleurodeles waltlgenome.</title>
        <authorList>
            <person name="Brown T."/>
            <person name="Elewa A."/>
            <person name="Iarovenko S."/>
            <person name="Subramanian E."/>
            <person name="Araus A.J."/>
            <person name="Petzold A."/>
            <person name="Susuki M."/>
            <person name="Suzuki K.-i.T."/>
            <person name="Hayashi T."/>
            <person name="Toyoda A."/>
            <person name="Oliveira C."/>
            <person name="Osipova E."/>
            <person name="Leigh N.D."/>
            <person name="Simon A."/>
            <person name="Yun M.H."/>
        </authorList>
    </citation>
    <scope>NUCLEOTIDE SEQUENCE</scope>
    <source>
        <strain evidence="2">20211129_DDA</strain>
        <tissue evidence="2">Liver</tissue>
    </source>
</reference>
<comment type="caution">
    <text evidence="2">The sequence shown here is derived from an EMBL/GenBank/DDBJ whole genome shotgun (WGS) entry which is preliminary data.</text>
</comment>
<dbReference type="Proteomes" id="UP001066276">
    <property type="component" value="Chromosome 4_2"/>
</dbReference>